<evidence type="ECO:0000313" key="3">
    <source>
        <dbReference type="Proteomes" id="UP000236654"/>
    </source>
</evidence>
<name>A0A2I0QYT6_9FLAO</name>
<keyword evidence="3" id="KW-1185">Reference proteome</keyword>
<dbReference type="Proteomes" id="UP000236654">
    <property type="component" value="Unassembled WGS sequence"/>
</dbReference>
<protein>
    <recommendedName>
        <fullName evidence="1">Helicase C-terminal domain-containing protein</fullName>
    </recommendedName>
</protein>
<dbReference type="InterPro" id="IPR001650">
    <property type="entry name" value="Helicase_C-like"/>
</dbReference>
<accession>A0A2I0QYT6</accession>
<comment type="caution">
    <text evidence="2">The sequence shown here is derived from an EMBL/GenBank/DDBJ whole genome shotgun (WGS) entry which is preliminary data.</text>
</comment>
<dbReference type="InterPro" id="IPR027417">
    <property type="entry name" value="P-loop_NTPase"/>
</dbReference>
<feature type="domain" description="Helicase C-terminal" evidence="1">
    <location>
        <begin position="1"/>
        <end position="81"/>
    </location>
</feature>
<dbReference type="RefSeq" id="WP_101335814.1">
    <property type="nucleotide sequence ID" value="NZ_PJNI01000027.1"/>
</dbReference>
<dbReference type="AlphaFoldDB" id="A0A2I0QYT6"/>
<proteinExistence type="predicted"/>
<organism evidence="2 3">
    <name type="scientific">Brumimicrobium salinarum</name>
    <dbReference type="NCBI Taxonomy" id="2058658"/>
    <lineage>
        <taxon>Bacteria</taxon>
        <taxon>Pseudomonadati</taxon>
        <taxon>Bacteroidota</taxon>
        <taxon>Flavobacteriia</taxon>
        <taxon>Flavobacteriales</taxon>
        <taxon>Crocinitomicaceae</taxon>
        <taxon>Brumimicrobium</taxon>
    </lineage>
</organism>
<dbReference type="PROSITE" id="PS51194">
    <property type="entry name" value="HELICASE_CTER"/>
    <property type="match status" value="1"/>
</dbReference>
<evidence type="ECO:0000313" key="2">
    <source>
        <dbReference type="EMBL" id="PKR79503.1"/>
    </source>
</evidence>
<sequence length="440" mass="50982">MGVNKGNIHYTFHYGIPGSMESLYQEAGRAGRDKTKFQENKAQCFVLLSKSDNADTLNLIWDRSTTLSQINELQKKINGDINTNLFLFSLGLDVIKDEFEVIKKLHTTYSNPNQQNVRVEGSVIGCNKARTEKAIYRLNQLGVIEDWTISNFFGGGTFEVDFANFSNQTIQESLLNTIRKYDSEFSLEAVLADEKYSLYKKILNAPESYSETDKHILILLQWSYDNFAYNRRQSLKNIYENCCDFADGQITSAEFKVRLENYFKFSQSSYVLQHISENPRDFVRWFEVFYQIDKNTVTDKFITKRQQESLRDNLSRFLESYMQNTGLDLISGFLRLLLDDYDNADGRNRLESSLEQISHFDQQDIDFILEQILKIGNELNTKNKNLLAESLYKHFNSYEYLMLISKALGDQFSMATIVEISTEKLKTINKKIYGGFSKVG</sequence>
<dbReference type="SUPFAM" id="SSF52540">
    <property type="entry name" value="P-loop containing nucleoside triphosphate hydrolases"/>
    <property type="match status" value="1"/>
</dbReference>
<evidence type="ECO:0000259" key="1">
    <source>
        <dbReference type="PROSITE" id="PS51194"/>
    </source>
</evidence>
<reference evidence="2 3" key="1">
    <citation type="submission" date="2017-12" db="EMBL/GenBank/DDBJ databases">
        <title>The draft genome sequence of Brumimicrobium saltpan LHR20.</title>
        <authorList>
            <person name="Do Z.-J."/>
            <person name="Luo H.-R."/>
        </authorList>
    </citation>
    <scope>NUCLEOTIDE SEQUENCE [LARGE SCALE GENOMIC DNA]</scope>
    <source>
        <strain evidence="2 3">LHR20</strain>
    </source>
</reference>
<dbReference type="Gene3D" id="3.40.50.300">
    <property type="entry name" value="P-loop containing nucleotide triphosphate hydrolases"/>
    <property type="match status" value="1"/>
</dbReference>
<dbReference type="EMBL" id="PJNI01000027">
    <property type="protein sequence ID" value="PKR79503.1"/>
    <property type="molecule type" value="Genomic_DNA"/>
</dbReference>
<gene>
    <name evidence="2" type="ORF">CW751_14860</name>
</gene>